<dbReference type="AlphaFoldDB" id="A0A1G7KCP7"/>
<feature type="transmembrane region" description="Helical" evidence="1">
    <location>
        <begin position="24"/>
        <end position="44"/>
    </location>
</feature>
<proteinExistence type="predicted"/>
<dbReference type="InterPro" id="IPR008523">
    <property type="entry name" value="DUF805"/>
</dbReference>
<feature type="transmembrane region" description="Helical" evidence="1">
    <location>
        <begin position="82"/>
        <end position="100"/>
    </location>
</feature>
<dbReference type="Proteomes" id="UP000182114">
    <property type="component" value="Unassembled WGS sequence"/>
</dbReference>
<accession>A0A1G7KCP7</accession>
<keyword evidence="1" id="KW-0812">Transmembrane</keyword>
<keyword evidence="3" id="KW-1185">Reference proteome</keyword>
<name>A0A1G7KCP7_9FLAO</name>
<organism evidence="2 3">
    <name type="scientific">Cellulophaga baltica</name>
    <dbReference type="NCBI Taxonomy" id="76594"/>
    <lineage>
        <taxon>Bacteria</taxon>
        <taxon>Pseudomonadati</taxon>
        <taxon>Bacteroidota</taxon>
        <taxon>Flavobacteriia</taxon>
        <taxon>Flavobacteriales</taxon>
        <taxon>Flavobacteriaceae</taxon>
        <taxon>Cellulophaga</taxon>
    </lineage>
</organism>
<evidence type="ECO:0000313" key="2">
    <source>
        <dbReference type="EMBL" id="SDF35003.1"/>
    </source>
</evidence>
<reference evidence="3" key="1">
    <citation type="submission" date="2016-10" db="EMBL/GenBank/DDBJ databases">
        <authorList>
            <person name="Varghese N."/>
            <person name="Submissions S."/>
        </authorList>
    </citation>
    <scope>NUCLEOTIDE SEQUENCE [LARGE SCALE GENOMIC DNA]</scope>
    <source>
        <strain evidence="3">DSM 24729</strain>
    </source>
</reference>
<dbReference type="PANTHER" id="PTHR34980">
    <property type="entry name" value="INNER MEMBRANE PROTEIN-RELATED-RELATED"/>
    <property type="match status" value="1"/>
</dbReference>
<feature type="transmembrane region" description="Helical" evidence="1">
    <location>
        <begin position="50"/>
        <end position="70"/>
    </location>
</feature>
<protein>
    <submittedName>
        <fullName evidence="2">Uncharacterized membrane protein YhaH, DUF805 family</fullName>
    </submittedName>
</protein>
<keyword evidence="1" id="KW-0472">Membrane</keyword>
<sequence>MKWYLDALKKYAQFDGRSRRQEYWMFRLFSILFMFASLIIDGIISYLADFPLFLVTTLYCLAIIIPSIAITIRRLHDTNNSGWMIFVALIPFVGGIWLLVLEVTEGTHGPNEYGEDPKEIRELIQSH</sequence>
<evidence type="ECO:0000313" key="3">
    <source>
        <dbReference type="Proteomes" id="UP000182114"/>
    </source>
</evidence>
<gene>
    <name evidence="2" type="ORF">SAMN04487992_11257</name>
</gene>
<dbReference type="Pfam" id="PF05656">
    <property type="entry name" value="DUF805"/>
    <property type="match status" value="1"/>
</dbReference>
<dbReference type="GO" id="GO:0005886">
    <property type="term" value="C:plasma membrane"/>
    <property type="evidence" value="ECO:0007669"/>
    <property type="project" value="TreeGrafter"/>
</dbReference>
<keyword evidence="1" id="KW-1133">Transmembrane helix</keyword>
<dbReference type="PANTHER" id="PTHR34980:SF2">
    <property type="entry name" value="INNER MEMBRANE PROTEIN YHAH-RELATED"/>
    <property type="match status" value="1"/>
</dbReference>
<dbReference type="EMBL" id="FNBD01000012">
    <property type="protein sequence ID" value="SDF35003.1"/>
    <property type="molecule type" value="Genomic_DNA"/>
</dbReference>
<dbReference type="RefSeq" id="WP_074539175.1">
    <property type="nucleotide sequence ID" value="NZ_FNBD01000012.1"/>
</dbReference>
<evidence type="ECO:0000256" key="1">
    <source>
        <dbReference type="SAM" id="Phobius"/>
    </source>
</evidence>